<name>A0AAD5MII3_PARTN</name>
<evidence type="ECO:0000313" key="1">
    <source>
        <dbReference type="EMBL" id="KAJ1358865.1"/>
    </source>
</evidence>
<reference evidence="1" key="1">
    <citation type="submission" date="2021-06" db="EMBL/GenBank/DDBJ databases">
        <title>Parelaphostrongylus tenuis whole genome reference sequence.</title>
        <authorList>
            <person name="Garwood T.J."/>
            <person name="Larsen P.A."/>
            <person name="Fountain-Jones N.M."/>
            <person name="Garbe J.R."/>
            <person name="Macchietto M.G."/>
            <person name="Kania S.A."/>
            <person name="Gerhold R.W."/>
            <person name="Richards J.E."/>
            <person name="Wolf T.M."/>
        </authorList>
    </citation>
    <scope>NUCLEOTIDE SEQUENCE</scope>
    <source>
        <strain evidence="1">MNPRO001-30</strain>
        <tissue evidence="1">Meninges</tissue>
    </source>
</reference>
<dbReference type="AlphaFoldDB" id="A0AAD5MII3"/>
<evidence type="ECO:0000313" key="2">
    <source>
        <dbReference type="Proteomes" id="UP001196413"/>
    </source>
</evidence>
<accession>A0AAD5MII3</accession>
<keyword evidence="2" id="KW-1185">Reference proteome</keyword>
<comment type="caution">
    <text evidence="1">The sequence shown here is derived from an EMBL/GenBank/DDBJ whole genome shotgun (WGS) entry which is preliminary data.</text>
</comment>
<protein>
    <submittedName>
        <fullName evidence="1">Uncharacterized protein</fullName>
    </submittedName>
</protein>
<dbReference type="Proteomes" id="UP001196413">
    <property type="component" value="Unassembled WGS sequence"/>
</dbReference>
<proteinExistence type="predicted"/>
<dbReference type="EMBL" id="JAHQIW010003499">
    <property type="protein sequence ID" value="KAJ1358865.1"/>
    <property type="molecule type" value="Genomic_DNA"/>
</dbReference>
<organism evidence="1 2">
    <name type="scientific">Parelaphostrongylus tenuis</name>
    <name type="common">Meningeal worm</name>
    <dbReference type="NCBI Taxonomy" id="148309"/>
    <lineage>
        <taxon>Eukaryota</taxon>
        <taxon>Metazoa</taxon>
        <taxon>Ecdysozoa</taxon>
        <taxon>Nematoda</taxon>
        <taxon>Chromadorea</taxon>
        <taxon>Rhabditida</taxon>
        <taxon>Rhabditina</taxon>
        <taxon>Rhabditomorpha</taxon>
        <taxon>Strongyloidea</taxon>
        <taxon>Metastrongylidae</taxon>
        <taxon>Parelaphostrongylus</taxon>
    </lineage>
</organism>
<gene>
    <name evidence="1" type="ORF">KIN20_017412</name>
</gene>
<sequence>MEISKELEEHRRTFAATLRKKSIPHSSLDVASETLQFLRKVVVYEKYETIV</sequence>